<dbReference type="Gramene" id="OIT07214">
    <property type="protein sequence ID" value="OIT07214"/>
    <property type="gene ID" value="A4A49_01727"/>
</dbReference>
<evidence type="ECO:0000313" key="2">
    <source>
        <dbReference type="Proteomes" id="UP000187609"/>
    </source>
</evidence>
<sequence>MGKRRVPFEKVCKFQMMFLKLVVNASWRKLSILVQAIIVHSCLVTTGLRQACHSSCFMECKIGIDIISPHAFGSESMLPLTRIHV</sequence>
<comment type="caution">
    <text evidence="1">The sequence shown here is derived from an EMBL/GenBank/DDBJ whole genome shotgun (WGS) entry which is preliminary data.</text>
</comment>
<gene>
    <name evidence="1" type="ORF">A4A49_01727</name>
</gene>
<protein>
    <submittedName>
        <fullName evidence="1">Uncharacterized protein</fullName>
    </submittedName>
</protein>
<organism evidence="1 2">
    <name type="scientific">Nicotiana attenuata</name>
    <name type="common">Coyote tobacco</name>
    <dbReference type="NCBI Taxonomy" id="49451"/>
    <lineage>
        <taxon>Eukaryota</taxon>
        <taxon>Viridiplantae</taxon>
        <taxon>Streptophyta</taxon>
        <taxon>Embryophyta</taxon>
        <taxon>Tracheophyta</taxon>
        <taxon>Spermatophyta</taxon>
        <taxon>Magnoliopsida</taxon>
        <taxon>eudicotyledons</taxon>
        <taxon>Gunneridae</taxon>
        <taxon>Pentapetalae</taxon>
        <taxon>asterids</taxon>
        <taxon>lamiids</taxon>
        <taxon>Solanales</taxon>
        <taxon>Solanaceae</taxon>
        <taxon>Nicotianoideae</taxon>
        <taxon>Nicotianeae</taxon>
        <taxon>Nicotiana</taxon>
    </lineage>
</organism>
<reference evidence="1" key="1">
    <citation type="submission" date="2016-11" db="EMBL/GenBank/DDBJ databases">
        <title>The genome of Nicotiana attenuata.</title>
        <authorList>
            <person name="Xu S."/>
            <person name="Brockmoeller T."/>
            <person name="Gaquerel E."/>
            <person name="Navarro A."/>
            <person name="Kuhl H."/>
            <person name="Gase K."/>
            <person name="Ling Z."/>
            <person name="Zhou W."/>
            <person name="Kreitzer C."/>
            <person name="Stanke M."/>
            <person name="Tang H."/>
            <person name="Lyons E."/>
            <person name="Pandey P."/>
            <person name="Pandey S.P."/>
            <person name="Timmermann B."/>
            <person name="Baldwin I.T."/>
        </authorList>
    </citation>
    <scope>NUCLEOTIDE SEQUENCE [LARGE SCALE GENOMIC DNA]</scope>
    <source>
        <strain evidence="1">UT</strain>
    </source>
</reference>
<dbReference type="EMBL" id="MJEQ01037183">
    <property type="protein sequence ID" value="OIT07214.1"/>
    <property type="molecule type" value="Genomic_DNA"/>
</dbReference>
<name>A0A1J6IQT7_NICAT</name>
<accession>A0A1J6IQT7</accession>
<proteinExistence type="predicted"/>
<dbReference type="AlphaFoldDB" id="A0A1J6IQT7"/>
<dbReference type="Proteomes" id="UP000187609">
    <property type="component" value="Unassembled WGS sequence"/>
</dbReference>
<evidence type="ECO:0000313" key="1">
    <source>
        <dbReference type="EMBL" id="OIT07214.1"/>
    </source>
</evidence>
<keyword evidence="2" id="KW-1185">Reference proteome</keyword>